<dbReference type="Gene3D" id="3.30.420.10">
    <property type="entry name" value="Ribonuclease H-like superfamily/Ribonuclease H"/>
    <property type="match status" value="1"/>
</dbReference>
<protein>
    <recommendedName>
        <fullName evidence="3">Tc1-like transposase DDE domain-containing protein</fullName>
    </recommendedName>
</protein>
<evidence type="ECO:0008006" key="3">
    <source>
        <dbReference type="Google" id="ProtNLM"/>
    </source>
</evidence>
<comment type="caution">
    <text evidence="1">The sequence shown here is derived from an EMBL/GenBank/DDBJ whole genome shotgun (WGS) entry which is preliminary data.</text>
</comment>
<organism evidence="1 2">
    <name type="scientific">Ancylostoma ceylanicum</name>
    <dbReference type="NCBI Taxonomy" id="53326"/>
    <lineage>
        <taxon>Eukaryota</taxon>
        <taxon>Metazoa</taxon>
        <taxon>Ecdysozoa</taxon>
        <taxon>Nematoda</taxon>
        <taxon>Chromadorea</taxon>
        <taxon>Rhabditida</taxon>
        <taxon>Rhabditina</taxon>
        <taxon>Rhabditomorpha</taxon>
        <taxon>Strongyloidea</taxon>
        <taxon>Ancylostomatidae</taxon>
        <taxon>Ancylostomatinae</taxon>
        <taxon>Ancylostoma</taxon>
    </lineage>
</organism>
<gene>
    <name evidence="1" type="primary">Acey_s0531.g3034</name>
    <name evidence="1" type="ORF">Y032_0531g3034</name>
</gene>
<dbReference type="GO" id="GO:0003676">
    <property type="term" value="F:nucleic acid binding"/>
    <property type="evidence" value="ECO:0007669"/>
    <property type="project" value="InterPro"/>
</dbReference>
<dbReference type="AlphaFoldDB" id="A0A016WT93"/>
<dbReference type="OrthoDB" id="5850996at2759"/>
<keyword evidence="2" id="KW-1185">Reference proteome</keyword>
<dbReference type="InterPro" id="IPR036397">
    <property type="entry name" value="RNaseH_sf"/>
</dbReference>
<reference evidence="2" key="1">
    <citation type="journal article" date="2015" name="Nat. Genet.">
        <title>The genome and transcriptome of the zoonotic hookworm Ancylostoma ceylanicum identify infection-specific gene families.</title>
        <authorList>
            <person name="Schwarz E.M."/>
            <person name="Hu Y."/>
            <person name="Antoshechkin I."/>
            <person name="Miller M.M."/>
            <person name="Sternberg P.W."/>
            <person name="Aroian R.V."/>
        </authorList>
    </citation>
    <scope>NUCLEOTIDE SEQUENCE</scope>
    <source>
        <strain evidence="2">HY135</strain>
    </source>
</reference>
<dbReference type="EMBL" id="JARK01000131">
    <property type="protein sequence ID" value="EYC42467.1"/>
    <property type="molecule type" value="Genomic_DNA"/>
</dbReference>
<dbReference type="PANTHER" id="PTHR46068">
    <property type="entry name" value="PROTEIN CBG27172"/>
    <property type="match status" value="1"/>
</dbReference>
<accession>A0A016WT93</accession>
<proteinExistence type="predicted"/>
<name>A0A016WT93_9BILA</name>
<dbReference type="PANTHER" id="PTHR46068:SF1">
    <property type="entry name" value="TRANSPOSASE IS30-LIKE HTH DOMAIN-CONTAINING PROTEIN"/>
    <property type="match status" value="1"/>
</dbReference>
<dbReference type="Proteomes" id="UP000024635">
    <property type="component" value="Unassembled WGS sequence"/>
</dbReference>
<evidence type="ECO:0000313" key="1">
    <source>
        <dbReference type="EMBL" id="EYC42467.1"/>
    </source>
</evidence>
<sequence length="183" mass="20929">MKATRLDRCKILKSRLADGRHLDVIWSDEKLFTIEESINKQNHRILALTASDANSSGRIVSRSQHPQRVMVWGAISSKGKSPLVFIDPDVKISADVYRKTVLEDTLLPWARSHYGDDGWIFQQDSAPAHKAKSTQEWLRAHVPDFMTPSEWPPCSPISTRWILPYGGFYRTKSELTPTEVWIL</sequence>
<dbReference type="STRING" id="53326.A0A016WT93"/>
<evidence type="ECO:0000313" key="2">
    <source>
        <dbReference type="Proteomes" id="UP000024635"/>
    </source>
</evidence>